<dbReference type="Pfam" id="PF02472">
    <property type="entry name" value="ExbD"/>
    <property type="match status" value="1"/>
</dbReference>
<evidence type="ECO:0000256" key="3">
    <source>
        <dbReference type="ARBA" id="ARBA00022475"/>
    </source>
</evidence>
<accession>A0ABS8EPD8</accession>
<proteinExistence type="inferred from homology"/>
<comment type="subcellular location">
    <subcellularLocation>
        <location evidence="1">Cell membrane</location>
        <topology evidence="1">Single-pass membrane protein</topology>
    </subcellularLocation>
    <subcellularLocation>
        <location evidence="7">Cell membrane</location>
        <topology evidence="7">Single-pass type II membrane protein</topology>
    </subcellularLocation>
</comment>
<evidence type="ECO:0000256" key="6">
    <source>
        <dbReference type="ARBA" id="ARBA00023136"/>
    </source>
</evidence>
<dbReference type="Proteomes" id="UP000778797">
    <property type="component" value="Unassembled WGS sequence"/>
</dbReference>
<dbReference type="PANTHER" id="PTHR30558:SF3">
    <property type="entry name" value="BIOPOLYMER TRANSPORT PROTEIN EXBD-RELATED"/>
    <property type="match status" value="1"/>
</dbReference>
<keyword evidence="7" id="KW-0653">Protein transport</keyword>
<reference evidence="9" key="1">
    <citation type="submission" date="2021-03" db="EMBL/GenBank/DDBJ databases">
        <title>Genome of Cognatishimia sp. F0-27.</title>
        <authorList>
            <person name="Ping X."/>
        </authorList>
    </citation>
    <scope>NUCLEOTIDE SEQUENCE [LARGE SCALE GENOMIC DNA]</scope>
    <source>
        <strain evidence="9">E313</strain>
    </source>
</reference>
<dbReference type="RefSeq" id="WP_227477577.1">
    <property type="nucleotide sequence ID" value="NZ_JAFMPT010000015.1"/>
</dbReference>
<organism evidence="8 9">
    <name type="scientific">Winogradskyella immobilis</name>
    <dbReference type="NCBI Taxonomy" id="2816852"/>
    <lineage>
        <taxon>Bacteria</taxon>
        <taxon>Pseudomonadati</taxon>
        <taxon>Bacteroidota</taxon>
        <taxon>Flavobacteriia</taxon>
        <taxon>Flavobacteriales</taxon>
        <taxon>Flavobacteriaceae</taxon>
        <taxon>Winogradskyella</taxon>
    </lineage>
</organism>
<evidence type="ECO:0000313" key="8">
    <source>
        <dbReference type="EMBL" id="MCC1485084.1"/>
    </source>
</evidence>
<evidence type="ECO:0000313" key="9">
    <source>
        <dbReference type="Proteomes" id="UP000778797"/>
    </source>
</evidence>
<keyword evidence="4 7" id="KW-0812">Transmembrane</keyword>
<protein>
    <submittedName>
        <fullName evidence="8">Biopolymer transporter ExbD</fullName>
    </submittedName>
</protein>
<keyword evidence="6" id="KW-0472">Membrane</keyword>
<evidence type="ECO:0000256" key="2">
    <source>
        <dbReference type="ARBA" id="ARBA00005811"/>
    </source>
</evidence>
<dbReference type="InterPro" id="IPR003400">
    <property type="entry name" value="ExbD"/>
</dbReference>
<comment type="caution">
    <text evidence="8">The sequence shown here is derived from an EMBL/GenBank/DDBJ whole genome shotgun (WGS) entry which is preliminary data.</text>
</comment>
<name>A0ABS8EPD8_9FLAO</name>
<dbReference type="EMBL" id="JAFMPT010000015">
    <property type="protein sequence ID" value="MCC1485084.1"/>
    <property type="molecule type" value="Genomic_DNA"/>
</dbReference>
<keyword evidence="9" id="KW-1185">Reference proteome</keyword>
<evidence type="ECO:0000256" key="5">
    <source>
        <dbReference type="ARBA" id="ARBA00022989"/>
    </source>
</evidence>
<gene>
    <name evidence="8" type="ORF">J1C55_10825</name>
</gene>
<evidence type="ECO:0000256" key="4">
    <source>
        <dbReference type="ARBA" id="ARBA00022692"/>
    </source>
</evidence>
<keyword evidence="7" id="KW-0813">Transport</keyword>
<comment type="similarity">
    <text evidence="2 7">Belongs to the ExbD/TolR family.</text>
</comment>
<evidence type="ECO:0000256" key="7">
    <source>
        <dbReference type="RuleBase" id="RU003879"/>
    </source>
</evidence>
<keyword evidence="3" id="KW-1003">Cell membrane</keyword>
<evidence type="ECO:0000256" key="1">
    <source>
        <dbReference type="ARBA" id="ARBA00004162"/>
    </source>
</evidence>
<sequence length="189" mass="21501">MKTFRRNSPSVNAGSMADIAFLLLIFFLVTTTISADKGILRQLPEPCPVNENCIKPVSERNILRIMMNANNDILVNEDRIELLQLKDVIKKFIDNNGDASCKYCSGEGLFTASDRPTKAVISLSHHAETTYGDYVKVQDELTKAYYELRERYAKDKFNKSPSELTDDEIRILRKVYPFNLSEANIRGNN</sequence>
<keyword evidence="5" id="KW-1133">Transmembrane helix</keyword>
<dbReference type="PANTHER" id="PTHR30558">
    <property type="entry name" value="EXBD MEMBRANE COMPONENT OF PMF-DRIVEN MACROMOLECULE IMPORT SYSTEM"/>
    <property type="match status" value="1"/>
</dbReference>
<reference evidence="9" key="2">
    <citation type="submission" date="2023-07" db="EMBL/GenBank/DDBJ databases">
        <title>Genome of Winogradskyella sp. E313.</title>
        <authorList>
            <person name="Zhou Y."/>
        </authorList>
    </citation>
    <scope>NUCLEOTIDE SEQUENCE [LARGE SCALE GENOMIC DNA]</scope>
    <source>
        <strain evidence="9">E313</strain>
    </source>
</reference>